<dbReference type="RefSeq" id="WP_145268273.1">
    <property type="nucleotide sequence ID" value="NZ_CP036272.1"/>
</dbReference>
<reference evidence="1 2" key="1">
    <citation type="submission" date="2019-02" db="EMBL/GenBank/DDBJ databases">
        <title>Deep-cultivation of Planctomycetes and their phenomic and genomic characterization uncovers novel biology.</title>
        <authorList>
            <person name="Wiegand S."/>
            <person name="Jogler M."/>
            <person name="Boedeker C."/>
            <person name="Pinto D."/>
            <person name="Vollmers J."/>
            <person name="Rivas-Marin E."/>
            <person name="Kohn T."/>
            <person name="Peeters S.H."/>
            <person name="Heuer A."/>
            <person name="Rast P."/>
            <person name="Oberbeckmann S."/>
            <person name="Bunk B."/>
            <person name="Jeske O."/>
            <person name="Meyerdierks A."/>
            <person name="Storesund J.E."/>
            <person name="Kallscheuer N."/>
            <person name="Luecker S."/>
            <person name="Lage O.M."/>
            <person name="Pohl T."/>
            <person name="Merkel B.J."/>
            <person name="Hornburger P."/>
            <person name="Mueller R.-W."/>
            <person name="Bruemmer F."/>
            <person name="Labrenz M."/>
            <person name="Spormann A.M."/>
            <person name="Op den Camp H."/>
            <person name="Overmann J."/>
            <person name="Amann R."/>
            <person name="Jetten M.S.M."/>
            <person name="Mascher T."/>
            <person name="Medema M.H."/>
            <person name="Devos D.P."/>
            <person name="Kaster A.-K."/>
            <person name="Ovreas L."/>
            <person name="Rohde M."/>
            <person name="Galperin M.Y."/>
            <person name="Jogler C."/>
        </authorList>
    </citation>
    <scope>NUCLEOTIDE SEQUENCE [LARGE SCALE GENOMIC DNA]</scope>
    <source>
        <strain evidence="1 2">SV_7m_r</strain>
    </source>
</reference>
<organism evidence="1 2">
    <name type="scientific">Stieleria bergensis</name>
    <dbReference type="NCBI Taxonomy" id="2528025"/>
    <lineage>
        <taxon>Bacteria</taxon>
        <taxon>Pseudomonadati</taxon>
        <taxon>Planctomycetota</taxon>
        <taxon>Planctomycetia</taxon>
        <taxon>Pirellulales</taxon>
        <taxon>Pirellulaceae</taxon>
        <taxon>Stieleria</taxon>
    </lineage>
</organism>
<evidence type="ECO:0000313" key="1">
    <source>
        <dbReference type="EMBL" id="QDT57648.1"/>
    </source>
</evidence>
<keyword evidence="2" id="KW-1185">Reference proteome</keyword>
<name>A0A517SNF2_9BACT</name>
<accession>A0A517SNF2</accession>
<protein>
    <submittedName>
        <fullName evidence="1">Uncharacterized protein</fullName>
    </submittedName>
</protein>
<dbReference type="Proteomes" id="UP000315003">
    <property type="component" value="Chromosome"/>
</dbReference>
<proteinExistence type="predicted"/>
<dbReference type="OrthoDB" id="262767at2"/>
<evidence type="ECO:0000313" key="2">
    <source>
        <dbReference type="Proteomes" id="UP000315003"/>
    </source>
</evidence>
<dbReference type="EMBL" id="CP036272">
    <property type="protein sequence ID" value="QDT57648.1"/>
    <property type="molecule type" value="Genomic_DNA"/>
</dbReference>
<gene>
    <name evidence="1" type="ORF">SV7mr_01310</name>
</gene>
<sequence length="233" mass="26909">MPWTTQSGTRSLLGPEADLVRGAIGTMVDSHVDQIRDDRYEWQYGVPWFDQWDPGQRLWLLDHVTRALLGHHMIASPAAMFDSAVDAIFCEILDLIRIEISDDQYDDQFYEMIDGADYQAGGTLSRQQTPTRSWRQGVINALATQQGSRPNIDASDCDLNRWIERVTWIADEVIGIRHYQKAEAFRDVDYSILQRFLRDRALPEDYLERIPPLPRPDEVQHAVDRIQGYVFSV</sequence>
<dbReference type="AlphaFoldDB" id="A0A517SNF2"/>